<dbReference type="InterPro" id="IPR051709">
    <property type="entry name" value="Ub-ligase/GTPase-reg"/>
</dbReference>
<dbReference type="SMART" id="SM00119">
    <property type="entry name" value="HECTc"/>
    <property type="match status" value="1"/>
</dbReference>
<dbReference type="PRINTS" id="PR00633">
    <property type="entry name" value="RCCNDNSATION"/>
</dbReference>
<keyword evidence="3" id="KW-0833">Ubl conjugation pathway</keyword>
<dbReference type="PROSITE" id="PS50237">
    <property type="entry name" value="HECT"/>
    <property type="match status" value="1"/>
</dbReference>
<dbReference type="PANTHER" id="PTHR45622:SF76">
    <property type="entry name" value="HECT AND RLD DOMAIN CONTAINING E3 UBIQUITIN LIGASE 4, ISOFORM C"/>
    <property type="match status" value="1"/>
</dbReference>
<dbReference type="Pfam" id="PF00632">
    <property type="entry name" value="HECT"/>
    <property type="match status" value="1"/>
</dbReference>
<keyword evidence="1" id="KW-0808">Transferase</keyword>
<dbReference type="EMBL" id="JXLN01004265">
    <property type="protein sequence ID" value="KPM03149.1"/>
    <property type="molecule type" value="Genomic_DNA"/>
</dbReference>
<dbReference type="CDD" id="cd00078">
    <property type="entry name" value="HECTc"/>
    <property type="match status" value="1"/>
</dbReference>
<dbReference type="InterPro" id="IPR000569">
    <property type="entry name" value="HECT_dom"/>
</dbReference>
<keyword evidence="2" id="KW-0677">Repeat</keyword>
<dbReference type="InterPro" id="IPR009091">
    <property type="entry name" value="RCC1/BLIP-II"/>
</dbReference>
<dbReference type="SUPFAM" id="SSF56204">
    <property type="entry name" value="Hect, E3 ligase catalytic domain"/>
    <property type="match status" value="1"/>
</dbReference>
<dbReference type="GO" id="GO:0004842">
    <property type="term" value="F:ubiquitin-protein transferase activity"/>
    <property type="evidence" value="ECO:0007669"/>
    <property type="project" value="InterPro"/>
</dbReference>
<dbReference type="VEuPathDB" id="VectorBase:SSCA006461"/>
<name>A0A131ZXC5_SARSC</name>
<dbReference type="PROSITE" id="PS50012">
    <property type="entry name" value="RCC1_3"/>
    <property type="match status" value="6"/>
</dbReference>
<dbReference type="Gene3D" id="3.30.2160.10">
    <property type="entry name" value="Hect, E3 ligase catalytic domain"/>
    <property type="match status" value="1"/>
</dbReference>
<dbReference type="AlphaFoldDB" id="A0A131ZXC5"/>
<gene>
    <name evidence="4" type="ORF">QR98_0015790</name>
</gene>
<dbReference type="InterPro" id="IPR035983">
    <property type="entry name" value="Hect_E3_ubiquitin_ligase"/>
</dbReference>
<dbReference type="Gene3D" id="2.130.10.30">
    <property type="entry name" value="Regulator of chromosome condensation 1/beta-lactamase-inhibitor protein II"/>
    <property type="match status" value="2"/>
</dbReference>
<evidence type="ECO:0000313" key="4">
    <source>
        <dbReference type="EMBL" id="KPM03149.1"/>
    </source>
</evidence>
<dbReference type="GO" id="GO:0005737">
    <property type="term" value="C:cytoplasm"/>
    <property type="evidence" value="ECO:0007669"/>
    <property type="project" value="TreeGrafter"/>
</dbReference>
<accession>A0A131ZXC5</accession>
<evidence type="ECO:0000313" key="5">
    <source>
        <dbReference type="Proteomes" id="UP000616769"/>
    </source>
</evidence>
<evidence type="ECO:0000256" key="2">
    <source>
        <dbReference type="ARBA" id="ARBA00022737"/>
    </source>
</evidence>
<protein>
    <submittedName>
        <fullName evidence="4">E3 ubiquitin-protein ligase HERC4-like protein</fullName>
    </submittedName>
</protein>
<dbReference type="OrthoDB" id="5981550at2759"/>
<sequence>MLKVYCFGNTENGELGLGGIEDEHILWPRKQRLPYDRRKYSLIQLCSGRNHTLLLFKNIQLDRNVIFSCGSNDRLQLGRSGSWKKLEQVDGLSSHNIVKIDCGFSNCLALSEAGQLFSWGCNLFGQLGLGNQEKLEISKPKLIVKLATKNIIQISCGGNHCLALTKDGEIYAWGSNAFGQLGLGTIGNYLSTPTLIEILQWTPIRQIAAGGYHSAILSSTGAIYLWGKNEFGQLGLSDEVNRTVPCLQKSLRNQKIVHINLGEEHSAALTQEGGLFTWGAGMYGQLGHGKNSNEILPRKVFELMGICLIQVSCGRCHTLAVSKIGRVYSFGLNGSGQLGIGNKETKLLPVNVRGPWSEINTKDVIISESNDNNENDPQEIIIEEPEEQEKINNRRPSTTRRPQFVCDDDTVFERKHALEIDEYESDPDSECDECPIKSQYIIKEIISSLGDQSFVILQMFDNKVLPKDLRKNIANNEIMKLQNNIFEQMKFVATETTVPLDLIDYIENVFASVPAINSSYLTSINYESDANLMTKIQNFQSQNPDEFNRNESIDINFDDHINWQQAFHGFNMIEDAQNDRINDLIYQNLLKVLKNMPDTVRSFRDHKVRFDGEVMRIYQLLPLFHLFRMTSYSEQSQNLISSFARSILKLDPHGLGCLKMFWCKMHRRFFRNLIEIFKSCIKINLAERVKELEHKNDQDKSVHMNVALSLDMLKQLYSVNKMFEKVSYKEFYIKDISDLFDLKFDYIAWKNQRFQNYSKVKNYFLCDYPFIFDAPAKNIILATDSDMQQSRAAESTVRAQIIMQIASASQSEIHIDPYFTIYVHRDTLLQDTVQQLCFHHVKSSEFKKPLRVYFEGEEAVDAGQGMKKEFFILIMKQILDQQYGMFVEFKETNTIWFNHAMNEDDEIFFKTIGILCGLAIYNKVIIDLPFPLILYKKILNENLELKDLAQLDPILEKNLGEIVNPTFGREEFDAIFGEINFTITLDTFGTPVEYELCTGGKSKILKYDNRAEYVELYWKFMLIESVRKQFDSFLKGFSMVLDTDILEIFQAEELMQLVEGEDVIEWEELENTAHYKEPFTKNHPTIRSFWKVFFNLTSEQKKKFLKFLTGSDRIPITGAKSLNITIQPMNVSDDHLPVAHTCFNILDLPLDYAPETREEKLHAKILQASEMTAEFALI</sequence>
<organism evidence="4 5">
    <name type="scientific">Sarcoptes scabiei</name>
    <name type="common">Itch mite</name>
    <name type="synonym">Acarus scabiei</name>
    <dbReference type="NCBI Taxonomy" id="52283"/>
    <lineage>
        <taxon>Eukaryota</taxon>
        <taxon>Metazoa</taxon>
        <taxon>Ecdysozoa</taxon>
        <taxon>Arthropoda</taxon>
        <taxon>Chelicerata</taxon>
        <taxon>Arachnida</taxon>
        <taxon>Acari</taxon>
        <taxon>Acariformes</taxon>
        <taxon>Sarcoptiformes</taxon>
        <taxon>Astigmata</taxon>
        <taxon>Psoroptidia</taxon>
        <taxon>Sarcoptoidea</taxon>
        <taxon>Sarcoptidae</taxon>
        <taxon>Sarcoptinae</taxon>
        <taxon>Sarcoptes</taxon>
    </lineage>
</organism>
<evidence type="ECO:0000256" key="3">
    <source>
        <dbReference type="ARBA" id="ARBA00022786"/>
    </source>
</evidence>
<dbReference type="GO" id="GO:0009966">
    <property type="term" value="P:regulation of signal transduction"/>
    <property type="evidence" value="ECO:0007669"/>
    <property type="project" value="UniProtKB-ARBA"/>
</dbReference>
<dbReference type="Proteomes" id="UP000616769">
    <property type="component" value="Unassembled WGS sequence"/>
</dbReference>
<comment type="caution">
    <text evidence="4">The sequence shown here is derived from an EMBL/GenBank/DDBJ whole genome shotgun (WGS) entry which is preliminary data.</text>
</comment>
<evidence type="ECO:0000256" key="1">
    <source>
        <dbReference type="ARBA" id="ARBA00022679"/>
    </source>
</evidence>
<dbReference type="SUPFAM" id="SSF50985">
    <property type="entry name" value="RCC1/BLIP-II"/>
    <property type="match status" value="1"/>
</dbReference>
<dbReference type="PANTHER" id="PTHR45622">
    <property type="entry name" value="UBIQUITIN-PROTEIN LIGASE E3A-RELATED"/>
    <property type="match status" value="1"/>
</dbReference>
<dbReference type="Pfam" id="PF25390">
    <property type="entry name" value="WD40_RLD"/>
    <property type="match status" value="1"/>
</dbReference>
<dbReference type="PROSITE" id="PS00626">
    <property type="entry name" value="RCC1_2"/>
    <property type="match status" value="1"/>
</dbReference>
<reference evidence="4 5" key="1">
    <citation type="journal article" date="2015" name="Parasit. Vectors">
        <title>Draft genome of the scabies mite.</title>
        <authorList>
            <person name="Rider S.D.Jr."/>
            <person name="Morgan M.S."/>
            <person name="Arlian L.G."/>
        </authorList>
    </citation>
    <scope>NUCLEOTIDE SEQUENCE [LARGE SCALE GENOMIC DNA]</scope>
    <source>
        <strain evidence="4">Arlian Lab</strain>
    </source>
</reference>
<dbReference type="InterPro" id="IPR000408">
    <property type="entry name" value="Reg_chr_condens"/>
</dbReference>
<dbReference type="Gene3D" id="3.90.1750.10">
    <property type="entry name" value="Hect, E3 ligase catalytic domains"/>
    <property type="match status" value="1"/>
</dbReference>
<dbReference type="FunFam" id="3.30.2410.10:FF:000003">
    <property type="entry name" value="probable E3 ubiquitin-protein ligase HERC4 isoform X1"/>
    <property type="match status" value="1"/>
</dbReference>
<dbReference type="Gene3D" id="3.30.2410.10">
    <property type="entry name" value="Hect, E3 ligase catalytic domain"/>
    <property type="match status" value="1"/>
</dbReference>
<proteinExistence type="predicted"/>
<dbReference type="InterPro" id="IPR058923">
    <property type="entry name" value="RCC1-like_dom"/>
</dbReference>